<organism evidence="2 3">
    <name type="scientific">Tuber melanosporum (strain Mel28)</name>
    <name type="common">Perigord black truffle</name>
    <dbReference type="NCBI Taxonomy" id="656061"/>
    <lineage>
        <taxon>Eukaryota</taxon>
        <taxon>Fungi</taxon>
        <taxon>Dikarya</taxon>
        <taxon>Ascomycota</taxon>
        <taxon>Pezizomycotina</taxon>
        <taxon>Pezizomycetes</taxon>
        <taxon>Pezizales</taxon>
        <taxon>Tuberaceae</taxon>
        <taxon>Tuber</taxon>
    </lineage>
</organism>
<name>D5GE17_TUBMM</name>
<keyword evidence="1" id="KW-1133">Transmembrane helix</keyword>
<proteinExistence type="predicted"/>
<protein>
    <submittedName>
        <fullName evidence="2">(Perigord truffle) hypothetical protein</fullName>
    </submittedName>
</protein>
<sequence length="173" mass="19499">MAKGMKACTWIMRLFQLFFAIILVGVLSYMIHQFHRYGLPVPRELIVPEVFSVLAIVVTGFSILSVFFLSYTLQLVAALFDLTMFAGYLASAILLRHNYRIWISPLRTILSYPPGPLGPPHHIARNTGLVRLLVGLTVIQTVLFLNTTILSLFIAKDTEKKKELEEKRGHATA</sequence>
<evidence type="ECO:0000313" key="2">
    <source>
        <dbReference type="EMBL" id="CAZ82760.1"/>
    </source>
</evidence>
<dbReference type="OMA" id="ITICCLK"/>
<keyword evidence="1" id="KW-0812">Transmembrane</keyword>
<keyword evidence="1" id="KW-0472">Membrane</keyword>
<dbReference type="Proteomes" id="UP000006911">
    <property type="component" value="Unassembled WGS sequence"/>
</dbReference>
<feature type="transmembrane region" description="Helical" evidence="1">
    <location>
        <begin position="12"/>
        <end position="31"/>
    </location>
</feature>
<evidence type="ECO:0000313" key="3">
    <source>
        <dbReference type="Proteomes" id="UP000006911"/>
    </source>
</evidence>
<dbReference type="RefSeq" id="XP_002838569.1">
    <property type="nucleotide sequence ID" value="XM_002838523.1"/>
</dbReference>
<keyword evidence="3" id="KW-1185">Reference proteome</keyword>
<accession>D5GE17</accession>
<dbReference type="GeneID" id="9183091"/>
<dbReference type="InParanoid" id="D5GE17"/>
<gene>
    <name evidence="2" type="ORF">GSTUM_00001180001</name>
</gene>
<dbReference type="AlphaFoldDB" id="D5GE17"/>
<reference evidence="2 3" key="1">
    <citation type="journal article" date="2010" name="Nature">
        <title>Perigord black truffle genome uncovers evolutionary origins and mechanisms of symbiosis.</title>
        <authorList>
            <person name="Martin F."/>
            <person name="Kohler A."/>
            <person name="Murat C."/>
            <person name="Balestrini R."/>
            <person name="Coutinho P.M."/>
            <person name="Jaillon O."/>
            <person name="Montanini B."/>
            <person name="Morin E."/>
            <person name="Noel B."/>
            <person name="Percudani R."/>
            <person name="Porcel B."/>
            <person name="Rubini A."/>
            <person name="Amicucci A."/>
            <person name="Amselem J."/>
            <person name="Anthouard V."/>
            <person name="Arcioni S."/>
            <person name="Artiguenave F."/>
            <person name="Aury J.M."/>
            <person name="Ballario P."/>
            <person name="Bolchi A."/>
            <person name="Brenna A."/>
            <person name="Brun A."/>
            <person name="Buee M."/>
            <person name="Cantarel B."/>
            <person name="Chevalier G."/>
            <person name="Couloux A."/>
            <person name="Da Silva C."/>
            <person name="Denoeud F."/>
            <person name="Duplessis S."/>
            <person name="Ghignone S."/>
            <person name="Hilselberger B."/>
            <person name="Iotti M."/>
            <person name="Marcais B."/>
            <person name="Mello A."/>
            <person name="Miranda M."/>
            <person name="Pacioni G."/>
            <person name="Quesneville H."/>
            <person name="Riccioni C."/>
            <person name="Ruotolo R."/>
            <person name="Splivallo R."/>
            <person name="Stocchi V."/>
            <person name="Tisserant E."/>
            <person name="Viscomi A.R."/>
            <person name="Zambonelli A."/>
            <person name="Zampieri E."/>
            <person name="Henrissat B."/>
            <person name="Lebrun M.H."/>
            <person name="Paolocci F."/>
            <person name="Bonfante P."/>
            <person name="Ottonello S."/>
            <person name="Wincker P."/>
        </authorList>
    </citation>
    <scope>NUCLEOTIDE SEQUENCE [LARGE SCALE GENOMIC DNA]</scope>
    <source>
        <strain evidence="2 3">Mel28</strain>
    </source>
</reference>
<feature type="transmembrane region" description="Helical" evidence="1">
    <location>
        <begin position="51"/>
        <end position="69"/>
    </location>
</feature>
<dbReference type="EMBL" id="FN430161">
    <property type="protein sequence ID" value="CAZ82760.1"/>
    <property type="molecule type" value="Genomic_DNA"/>
</dbReference>
<dbReference type="HOGENOM" id="CLU_121022_0_0_1"/>
<feature type="transmembrane region" description="Helical" evidence="1">
    <location>
        <begin position="132"/>
        <end position="155"/>
    </location>
</feature>
<feature type="transmembrane region" description="Helical" evidence="1">
    <location>
        <begin position="76"/>
        <end position="95"/>
    </location>
</feature>
<evidence type="ECO:0000256" key="1">
    <source>
        <dbReference type="SAM" id="Phobius"/>
    </source>
</evidence>
<dbReference type="eggNOG" id="ENOG502STUJ">
    <property type="taxonomic scope" value="Eukaryota"/>
</dbReference>
<dbReference type="KEGG" id="tml:GSTUM_00001180001"/>